<evidence type="ECO:0000313" key="2">
    <source>
        <dbReference type="EMBL" id="MBE4748353.1"/>
    </source>
</evidence>
<feature type="signal peptide" evidence="1">
    <location>
        <begin position="1"/>
        <end position="38"/>
    </location>
</feature>
<organism evidence="2 3">
    <name type="scientific">Corallococcus soli</name>
    <dbReference type="NCBI Taxonomy" id="2710757"/>
    <lineage>
        <taxon>Bacteria</taxon>
        <taxon>Pseudomonadati</taxon>
        <taxon>Myxococcota</taxon>
        <taxon>Myxococcia</taxon>
        <taxon>Myxococcales</taxon>
        <taxon>Cystobacterineae</taxon>
        <taxon>Myxococcaceae</taxon>
        <taxon>Corallococcus</taxon>
    </lineage>
</organism>
<dbReference type="RefSeq" id="WP_193347763.1">
    <property type="nucleotide sequence ID" value="NZ_CBCSIP010000111.1"/>
</dbReference>
<proteinExistence type="predicted"/>
<dbReference type="SUPFAM" id="SSF52833">
    <property type="entry name" value="Thioredoxin-like"/>
    <property type="match status" value="1"/>
</dbReference>
<gene>
    <name evidence="2" type="ORF">G4177_09255</name>
</gene>
<sequence>MSTSCFMACHPRFSRRGRSTLMGAGLAGALLLSPGAFALPPAGQPLPAFSARDLTEGAHASEELKGRPALVVIITDKDAGEAMRGWFAEADTRMPDTVRRQSLITLKLPFIVSEGAARGKAKKHVPEGFWKDTWLDKNGGMAKALGLASSRTPYVLALDEDGRVVASVHATVDSPEARAIWSALSRR</sequence>
<comment type="caution">
    <text evidence="2">The sequence shown here is derived from an EMBL/GenBank/DDBJ whole genome shotgun (WGS) entry which is preliminary data.</text>
</comment>
<keyword evidence="1" id="KW-0732">Signal</keyword>
<name>A0ABR9PK76_9BACT</name>
<feature type="chain" id="PRO_5047051753" description="Thioredoxin domain-containing protein" evidence="1">
    <location>
        <begin position="39"/>
        <end position="187"/>
    </location>
</feature>
<evidence type="ECO:0008006" key="4">
    <source>
        <dbReference type="Google" id="ProtNLM"/>
    </source>
</evidence>
<dbReference type="EMBL" id="JAAIYO010000002">
    <property type="protein sequence ID" value="MBE4748353.1"/>
    <property type="molecule type" value="Genomic_DNA"/>
</dbReference>
<reference evidence="2 3" key="1">
    <citation type="submission" date="2020-02" db="EMBL/GenBank/DDBJ databases">
        <authorList>
            <person name="Babadi Z.K."/>
            <person name="Risdian C."/>
            <person name="Ebrahimipour G.H."/>
            <person name="Wink J."/>
        </authorList>
    </citation>
    <scope>NUCLEOTIDE SEQUENCE [LARGE SCALE GENOMIC DNA]</scope>
    <source>
        <strain evidence="2 3">ZKHCc1 1396</strain>
    </source>
</reference>
<keyword evidence="3" id="KW-1185">Reference proteome</keyword>
<dbReference type="InterPro" id="IPR036249">
    <property type="entry name" value="Thioredoxin-like_sf"/>
</dbReference>
<dbReference type="Proteomes" id="UP001516472">
    <property type="component" value="Unassembled WGS sequence"/>
</dbReference>
<accession>A0ABR9PK76</accession>
<evidence type="ECO:0000256" key="1">
    <source>
        <dbReference type="SAM" id="SignalP"/>
    </source>
</evidence>
<evidence type="ECO:0000313" key="3">
    <source>
        <dbReference type="Proteomes" id="UP001516472"/>
    </source>
</evidence>
<protein>
    <recommendedName>
        <fullName evidence="4">Thioredoxin domain-containing protein</fullName>
    </recommendedName>
</protein>